<dbReference type="Gene3D" id="3.40.190.150">
    <property type="entry name" value="Bordetella uptake gene, domain 1"/>
    <property type="match status" value="1"/>
</dbReference>
<dbReference type="Pfam" id="PF03401">
    <property type="entry name" value="TctC"/>
    <property type="match status" value="1"/>
</dbReference>
<keyword evidence="4" id="KW-1185">Reference proteome</keyword>
<dbReference type="CDD" id="cd07012">
    <property type="entry name" value="PBP2_Bug_TTT"/>
    <property type="match status" value="1"/>
</dbReference>
<dbReference type="Gene3D" id="3.40.190.10">
    <property type="entry name" value="Periplasmic binding protein-like II"/>
    <property type="match status" value="1"/>
</dbReference>
<dbReference type="OrthoDB" id="5171643at2"/>
<dbReference type="AlphaFoldDB" id="A0A3M8PY25"/>
<dbReference type="InterPro" id="IPR005064">
    <property type="entry name" value="BUG"/>
</dbReference>
<reference evidence="3 4" key="1">
    <citation type="journal article" date="2012" name="Int. J. Syst. Evol. Microbiol.">
        <title>Marinomonas hwangdonensis sp. nov., isolated from seawater.</title>
        <authorList>
            <person name="Jung Y.T."/>
            <person name="Oh T.K."/>
            <person name="Yoon J.H."/>
        </authorList>
    </citation>
    <scope>NUCLEOTIDE SEQUENCE [LARGE SCALE GENOMIC DNA]</scope>
    <source>
        <strain evidence="3 4">HDW-15</strain>
    </source>
</reference>
<protein>
    <submittedName>
        <fullName evidence="3">Tripartite tricarboxylate transporter substrate binding protein</fullName>
    </submittedName>
</protein>
<gene>
    <name evidence="3" type="ORF">EBI00_14020</name>
</gene>
<sequence>MFNYKKKAALMSALLFASGAALADYPEKTITLIVGFSAGGGTDVMARNVAPYVEKYLGNNASIVVKNVPGASGQIGITEVAHSDPDGYTIGTYNLPGMMARTLDRDSKYSADSFTYLANIVSDPNVIVTSKKSGITNANEFIEAAKKAPKSITVGMSSLGGDDHLGLTKFQNITNTEYTIIPFKGSSGARTAVMGGHVAAAVLNISEVAAFKDELNVIGVARSKRSEFAPDVKTFKEQGVEFYNGALRGFVAPAGLPIDIELKLLEAFNKAANDPEMLAKMNATANPVEASIGPDFKRLNDELYQLAKQAWETTPWK</sequence>
<evidence type="ECO:0000313" key="4">
    <source>
        <dbReference type="Proteomes" id="UP000280507"/>
    </source>
</evidence>
<dbReference type="RefSeq" id="WP_123096572.1">
    <property type="nucleotide sequence ID" value="NZ_RIZG01000010.1"/>
</dbReference>
<evidence type="ECO:0000256" key="1">
    <source>
        <dbReference type="ARBA" id="ARBA00006987"/>
    </source>
</evidence>
<comment type="similarity">
    <text evidence="1">Belongs to the UPF0065 (bug) family.</text>
</comment>
<proteinExistence type="inferred from homology"/>
<accession>A0A3M8PY25</accession>
<comment type="caution">
    <text evidence="3">The sequence shown here is derived from an EMBL/GenBank/DDBJ whole genome shotgun (WGS) entry which is preliminary data.</text>
</comment>
<dbReference type="SUPFAM" id="SSF53850">
    <property type="entry name" value="Periplasmic binding protein-like II"/>
    <property type="match status" value="1"/>
</dbReference>
<dbReference type="Proteomes" id="UP000280507">
    <property type="component" value="Unassembled WGS sequence"/>
</dbReference>
<name>A0A3M8PY25_9GAMM</name>
<dbReference type="PIRSF" id="PIRSF017082">
    <property type="entry name" value="YflP"/>
    <property type="match status" value="1"/>
</dbReference>
<dbReference type="PANTHER" id="PTHR42928">
    <property type="entry name" value="TRICARBOXYLATE-BINDING PROTEIN"/>
    <property type="match status" value="1"/>
</dbReference>
<dbReference type="InterPro" id="IPR042100">
    <property type="entry name" value="Bug_dom1"/>
</dbReference>
<evidence type="ECO:0000256" key="2">
    <source>
        <dbReference type="SAM" id="SignalP"/>
    </source>
</evidence>
<dbReference type="PANTHER" id="PTHR42928:SF5">
    <property type="entry name" value="BLR1237 PROTEIN"/>
    <property type="match status" value="1"/>
</dbReference>
<organism evidence="3 4">
    <name type="scientific">Marinomonas hwangdonensis</name>
    <dbReference type="NCBI Taxonomy" id="1053647"/>
    <lineage>
        <taxon>Bacteria</taxon>
        <taxon>Pseudomonadati</taxon>
        <taxon>Pseudomonadota</taxon>
        <taxon>Gammaproteobacteria</taxon>
        <taxon>Oceanospirillales</taxon>
        <taxon>Oceanospirillaceae</taxon>
        <taxon>Marinomonas</taxon>
    </lineage>
</organism>
<dbReference type="EMBL" id="RIZG01000010">
    <property type="protein sequence ID" value="RNF48827.1"/>
    <property type="molecule type" value="Genomic_DNA"/>
</dbReference>
<feature type="chain" id="PRO_5017930078" evidence="2">
    <location>
        <begin position="24"/>
        <end position="317"/>
    </location>
</feature>
<evidence type="ECO:0000313" key="3">
    <source>
        <dbReference type="EMBL" id="RNF48827.1"/>
    </source>
</evidence>
<keyword evidence="2" id="KW-0732">Signal</keyword>
<feature type="signal peptide" evidence="2">
    <location>
        <begin position="1"/>
        <end position="23"/>
    </location>
</feature>